<name>A0ABQ6A245_9GAMM</name>
<evidence type="ECO:0000313" key="13">
    <source>
        <dbReference type="Proteomes" id="UP001156682"/>
    </source>
</evidence>
<evidence type="ECO:0000256" key="4">
    <source>
        <dbReference type="ARBA" id="ARBA00023136"/>
    </source>
</evidence>
<feature type="domain" description="PAS" evidence="10">
    <location>
        <begin position="25"/>
        <end position="60"/>
    </location>
</feature>
<dbReference type="RefSeq" id="WP_027851528.1">
    <property type="nucleotide sequence ID" value="NZ_BSOR01000027.1"/>
</dbReference>
<dbReference type="Pfam" id="PF00015">
    <property type="entry name" value="MCPsignal"/>
    <property type="match status" value="1"/>
</dbReference>
<feature type="transmembrane region" description="Helical" evidence="8">
    <location>
        <begin position="197"/>
        <end position="216"/>
    </location>
</feature>
<dbReference type="InterPro" id="IPR013655">
    <property type="entry name" value="PAS_fold_3"/>
</dbReference>
<evidence type="ECO:0000259" key="11">
    <source>
        <dbReference type="PROSITE" id="PS50885"/>
    </source>
</evidence>
<dbReference type="SUPFAM" id="SSF55785">
    <property type="entry name" value="PYP-like sensor domain (PAS domain)"/>
    <property type="match status" value="1"/>
</dbReference>
<proteinExistence type="inferred from homology"/>
<dbReference type="Gene3D" id="3.30.450.20">
    <property type="entry name" value="PAS domain"/>
    <property type="match status" value="1"/>
</dbReference>
<evidence type="ECO:0000313" key="12">
    <source>
        <dbReference type="EMBL" id="GLR64160.1"/>
    </source>
</evidence>
<dbReference type="PROSITE" id="PS50112">
    <property type="entry name" value="PAS"/>
    <property type="match status" value="1"/>
</dbReference>
<protein>
    <submittedName>
        <fullName evidence="12">Aerotaxis receptor Aer</fullName>
    </submittedName>
</protein>
<dbReference type="SUPFAM" id="SSF58104">
    <property type="entry name" value="Methyl-accepting chemotaxis protein (MCP) signaling domain"/>
    <property type="match status" value="1"/>
</dbReference>
<dbReference type="SMART" id="SM00283">
    <property type="entry name" value="MA"/>
    <property type="match status" value="1"/>
</dbReference>
<evidence type="ECO:0000256" key="8">
    <source>
        <dbReference type="SAM" id="Phobius"/>
    </source>
</evidence>
<dbReference type="Pfam" id="PF08447">
    <property type="entry name" value="PAS_3"/>
    <property type="match status" value="1"/>
</dbReference>
<keyword evidence="12" id="KW-0675">Receptor</keyword>
<evidence type="ECO:0000259" key="9">
    <source>
        <dbReference type="PROSITE" id="PS50111"/>
    </source>
</evidence>
<dbReference type="PANTHER" id="PTHR32089">
    <property type="entry name" value="METHYL-ACCEPTING CHEMOTAXIS PROTEIN MCPB"/>
    <property type="match status" value="1"/>
</dbReference>
<dbReference type="PANTHER" id="PTHR32089:SF119">
    <property type="entry name" value="METHYL-ACCEPTING CHEMOTAXIS PROTEIN CTPL"/>
    <property type="match status" value="1"/>
</dbReference>
<comment type="caution">
    <text evidence="12">The sequence shown here is derived from an EMBL/GenBank/DDBJ whole genome shotgun (WGS) entry which is preliminary data.</text>
</comment>
<dbReference type="Gene3D" id="1.10.287.950">
    <property type="entry name" value="Methyl-accepting chemotaxis protein"/>
    <property type="match status" value="1"/>
</dbReference>
<dbReference type="EMBL" id="BSOR01000027">
    <property type="protein sequence ID" value="GLR64160.1"/>
    <property type="molecule type" value="Genomic_DNA"/>
</dbReference>
<feature type="transmembrane region" description="Helical" evidence="8">
    <location>
        <begin position="163"/>
        <end position="185"/>
    </location>
</feature>
<feature type="domain" description="HAMP" evidence="11">
    <location>
        <begin position="217"/>
        <end position="269"/>
    </location>
</feature>
<keyword evidence="2 8" id="KW-0812">Transmembrane</keyword>
<dbReference type="PROSITE" id="PS50111">
    <property type="entry name" value="CHEMOTAXIS_TRANSDUC_2"/>
    <property type="match status" value="1"/>
</dbReference>
<evidence type="ECO:0000256" key="7">
    <source>
        <dbReference type="PROSITE-ProRule" id="PRU00284"/>
    </source>
</evidence>
<keyword evidence="5 7" id="KW-0807">Transducer</keyword>
<accession>A0ABQ6A245</accession>
<dbReference type="CDD" id="cd11386">
    <property type="entry name" value="MCP_signal"/>
    <property type="match status" value="1"/>
</dbReference>
<keyword evidence="4 8" id="KW-0472">Membrane</keyword>
<reference evidence="13" key="1">
    <citation type="journal article" date="2019" name="Int. J. Syst. Evol. Microbiol.">
        <title>The Global Catalogue of Microorganisms (GCM) 10K type strain sequencing project: providing services to taxonomists for standard genome sequencing and annotation.</title>
        <authorList>
            <consortium name="The Broad Institute Genomics Platform"/>
            <consortium name="The Broad Institute Genome Sequencing Center for Infectious Disease"/>
            <person name="Wu L."/>
            <person name="Ma J."/>
        </authorList>
    </citation>
    <scope>NUCLEOTIDE SEQUENCE [LARGE SCALE GENOMIC DNA]</scope>
    <source>
        <strain evidence="13">NBRC 100033</strain>
    </source>
</reference>
<dbReference type="Pfam" id="PF00672">
    <property type="entry name" value="HAMP"/>
    <property type="match status" value="1"/>
</dbReference>
<evidence type="ECO:0000256" key="2">
    <source>
        <dbReference type="ARBA" id="ARBA00022692"/>
    </source>
</evidence>
<dbReference type="InterPro" id="IPR004089">
    <property type="entry name" value="MCPsignal_dom"/>
</dbReference>
<dbReference type="SMART" id="SM00304">
    <property type="entry name" value="HAMP"/>
    <property type="match status" value="2"/>
</dbReference>
<evidence type="ECO:0000256" key="1">
    <source>
        <dbReference type="ARBA" id="ARBA00004141"/>
    </source>
</evidence>
<gene>
    <name evidence="12" type="primary">aer_2</name>
    <name evidence="12" type="ORF">GCM10007878_15980</name>
</gene>
<dbReference type="InterPro" id="IPR000014">
    <property type="entry name" value="PAS"/>
</dbReference>
<dbReference type="PROSITE" id="PS50885">
    <property type="entry name" value="HAMP"/>
    <property type="match status" value="1"/>
</dbReference>
<dbReference type="NCBIfam" id="TIGR00229">
    <property type="entry name" value="sensory_box"/>
    <property type="match status" value="1"/>
</dbReference>
<evidence type="ECO:0000259" key="10">
    <source>
        <dbReference type="PROSITE" id="PS50112"/>
    </source>
</evidence>
<evidence type="ECO:0000256" key="5">
    <source>
        <dbReference type="ARBA" id="ARBA00023224"/>
    </source>
</evidence>
<evidence type="ECO:0000256" key="6">
    <source>
        <dbReference type="ARBA" id="ARBA00029447"/>
    </source>
</evidence>
<sequence>MKNNQPVTQKEYTVRPDCAIISHTDAKGKITYVNDGFVEYAGFSRAELLGQPHNIIRHPDMPREAFRDMWATLKSGRAWQGIVKNRRANGDHYWVKATATPLANGGYMSVRLKPTSEEVKAASALYLRMQAGSKDRLSGGYHLKSLASRFLHFYQGINLTPTAMLPMVFFFLATFGFILGGHAYVNDPEIHKKILPIILAILASGALACAWLYLVMREQTRRINYLKTVALEIGSGNLVGPAPMGKADEIGGVFNAVQVMRNHLLEVAFQMSQSSRSLGLAATEMLSASQATAEGATSQSHSSASMAAALEELSTSVEQIGASATAAHTASNKAGEVAKRGAEAVYASSKEISAIAGVVNTSAAKLKDLEQLSDKIGEIVSTIREIAEQTNLLALNAAIEAARAGEHGRGFAVVADEVRNLAERTAQSTVEISDMVTQIQNRTEEAVTEMQASVLQVDEGVSKAEGAGQSVAAIETETSKVVQTTLDIQGTLQEQALAAKEVAESIEAIARLAESNAAQASQTLIASQKVQDTTQVLNSLCKQFKVYPS</sequence>
<feature type="domain" description="Methyl-accepting transducer" evidence="9">
    <location>
        <begin position="274"/>
        <end position="510"/>
    </location>
</feature>
<dbReference type="InterPro" id="IPR003660">
    <property type="entry name" value="HAMP_dom"/>
</dbReference>
<organism evidence="12 13">
    <name type="scientific">Marinospirillum insulare</name>
    <dbReference type="NCBI Taxonomy" id="217169"/>
    <lineage>
        <taxon>Bacteria</taxon>
        <taxon>Pseudomonadati</taxon>
        <taxon>Pseudomonadota</taxon>
        <taxon>Gammaproteobacteria</taxon>
        <taxon>Oceanospirillales</taxon>
        <taxon>Oceanospirillaceae</taxon>
        <taxon>Marinospirillum</taxon>
    </lineage>
</organism>
<comment type="subcellular location">
    <subcellularLocation>
        <location evidence="1">Membrane</location>
        <topology evidence="1">Multi-pass membrane protein</topology>
    </subcellularLocation>
</comment>
<dbReference type="CDD" id="cd00130">
    <property type="entry name" value="PAS"/>
    <property type="match status" value="1"/>
</dbReference>
<evidence type="ECO:0000256" key="3">
    <source>
        <dbReference type="ARBA" id="ARBA00022989"/>
    </source>
</evidence>
<keyword evidence="13" id="KW-1185">Reference proteome</keyword>
<comment type="similarity">
    <text evidence="6">Belongs to the methyl-accepting chemotaxis (MCP) protein family.</text>
</comment>
<keyword evidence="3 8" id="KW-1133">Transmembrane helix</keyword>
<dbReference type="InterPro" id="IPR035965">
    <property type="entry name" value="PAS-like_dom_sf"/>
</dbReference>
<dbReference type="Proteomes" id="UP001156682">
    <property type="component" value="Unassembled WGS sequence"/>
</dbReference>